<evidence type="ECO:0000313" key="7">
    <source>
        <dbReference type="Proteomes" id="UP000053259"/>
    </source>
</evidence>
<feature type="compositionally biased region" description="Basic residues" evidence="4">
    <location>
        <begin position="171"/>
        <end position="180"/>
    </location>
</feature>
<keyword evidence="2" id="KW-0863">Zinc-finger</keyword>
<dbReference type="HOGENOM" id="CLU_025898_1_0_1"/>
<evidence type="ECO:0000313" key="6">
    <source>
        <dbReference type="EMBL" id="KIW02850.1"/>
    </source>
</evidence>
<protein>
    <recommendedName>
        <fullName evidence="5">WLM domain-containing protein</fullName>
    </recommendedName>
</protein>
<dbReference type="VEuPathDB" id="FungiDB:PV09_05905"/>
<sequence length="451" mass="50226">MPLGFERLNERVSRPNKLINFLRPLPGSTAPTAQEFLERIAAQCYPVMKANGIAVMTLEEYPWNTEFIGRNFNAGEVIQLVLRSKSGAWLPFRHVQLTMMHELAHCKEMNHSRAFWRVRNQYANEMRELWAKNYSGEGLWGRGQSLESGRFMSAPMPDQSEMPEHMCGGTYRRRGRKRKRTGDSEGPRNGNPQLSYAERKQRRIHKKFEEPAGKGVTLGDDESVRVKLESGKKAKGKPRVAGSNRGRELRAAAALARLEQAKKESETKSDDTESDTEDEFDWPPSDDESAVERDGKAFVRTCEAEDEHDDNVKRELEELYELGLIPEAPCTAASSQPRPATPKRQDIPHGAPNHPHPQPTAASKRPVAQRGSGPGTATGNASDPDKGSTICPACSLANEASAMVCAACSNVLRPERMPNHWRCQSDTCRGGVYINVGDYGRCQVCDTPKPV</sequence>
<dbReference type="AlphaFoldDB" id="A0A0D2A8C8"/>
<organism evidence="6 7">
    <name type="scientific">Verruconis gallopava</name>
    <dbReference type="NCBI Taxonomy" id="253628"/>
    <lineage>
        <taxon>Eukaryota</taxon>
        <taxon>Fungi</taxon>
        <taxon>Dikarya</taxon>
        <taxon>Ascomycota</taxon>
        <taxon>Pezizomycotina</taxon>
        <taxon>Dothideomycetes</taxon>
        <taxon>Pleosporomycetidae</taxon>
        <taxon>Venturiales</taxon>
        <taxon>Sympoventuriaceae</taxon>
        <taxon>Verruconis</taxon>
    </lineage>
</organism>
<dbReference type="GO" id="GO:0008270">
    <property type="term" value="F:zinc ion binding"/>
    <property type="evidence" value="ECO:0007669"/>
    <property type="project" value="UniProtKB-KW"/>
</dbReference>
<evidence type="ECO:0000256" key="2">
    <source>
        <dbReference type="ARBA" id="ARBA00022771"/>
    </source>
</evidence>
<dbReference type="Pfam" id="PF08325">
    <property type="entry name" value="WLM"/>
    <property type="match status" value="1"/>
</dbReference>
<name>A0A0D2A8C8_9PEZI</name>
<dbReference type="InterPro" id="IPR001876">
    <property type="entry name" value="Znf_RanBP2"/>
</dbReference>
<dbReference type="PROSITE" id="PS51397">
    <property type="entry name" value="WLM"/>
    <property type="match status" value="1"/>
</dbReference>
<dbReference type="Proteomes" id="UP000053259">
    <property type="component" value="Unassembled WGS sequence"/>
</dbReference>
<dbReference type="GO" id="GO:0008237">
    <property type="term" value="F:metallopeptidase activity"/>
    <property type="evidence" value="ECO:0007669"/>
    <property type="project" value="TreeGrafter"/>
</dbReference>
<evidence type="ECO:0000259" key="5">
    <source>
        <dbReference type="PROSITE" id="PS51397"/>
    </source>
</evidence>
<dbReference type="STRING" id="253628.A0A0D2A8C8"/>
<feature type="compositionally biased region" description="Basic and acidic residues" evidence="4">
    <location>
        <begin position="259"/>
        <end position="271"/>
    </location>
</feature>
<keyword evidence="3" id="KW-0862">Zinc</keyword>
<dbReference type="Gene3D" id="3.30.2010.10">
    <property type="entry name" value="Metalloproteases ('zincins'), catalytic domain"/>
    <property type="match status" value="1"/>
</dbReference>
<keyword evidence="7" id="KW-1185">Reference proteome</keyword>
<evidence type="ECO:0000256" key="3">
    <source>
        <dbReference type="ARBA" id="ARBA00022833"/>
    </source>
</evidence>
<feature type="region of interest" description="Disordered" evidence="4">
    <location>
        <begin position="228"/>
        <end position="313"/>
    </location>
</feature>
<dbReference type="GeneID" id="27313878"/>
<gene>
    <name evidence="6" type="ORF">PV09_05905</name>
</gene>
<evidence type="ECO:0000256" key="1">
    <source>
        <dbReference type="ARBA" id="ARBA00022723"/>
    </source>
</evidence>
<dbReference type="SMART" id="SM00547">
    <property type="entry name" value="ZnF_RBZ"/>
    <property type="match status" value="2"/>
</dbReference>
<dbReference type="RefSeq" id="XP_016212719.1">
    <property type="nucleotide sequence ID" value="XM_016359470.1"/>
</dbReference>
<dbReference type="OrthoDB" id="447842at2759"/>
<feature type="region of interest" description="Disordered" evidence="4">
    <location>
        <begin position="154"/>
        <end position="202"/>
    </location>
</feature>
<dbReference type="InterPro" id="IPR053000">
    <property type="entry name" value="WSS1-like_metalloprotease"/>
</dbReference>
<dbReference type="PANTHER" id="PTHR46622">
    <property type="entry name" value="DNA-DEPENDENT METALLOPROTEASE WSS1"/>
    <property type="match status" value="1"/>
</dbReference>
<dbReference type="GO" id="GO:0005634">
    <property type="term" value="C:nucleus"/>
    <property type="evidence" value="ECO:0007669"/>
    <property type="project" value="TreeGrafter"/>
</dbReference>
<feature type="domain" description="WLM" evidence="5">
    <location>
        <begin position="10"/>
        <end position="259"/>
    </location>
</feature>
<reference evidence="6 7" key="1">
    <citation type="submission" date="2015-01" db="EMBL/GenBank/DDBJ databases">
        <title>The Genome Sequence of Ochroconis gallopava CBS43764.</title>
        <authorList>
            <consortium name="The Broad Institute Genomics Platform"/>
            <person name="Cuomo C."/>
            <person name="de Hoog S."/>
            <person name="Gorbushina A."/>
            <person name="Stielow B."/>
            <person name="Teixiera M."/>
            <person name="Abouelleil A."/>
            <person name="Chapman S.B."/>
            <person name="Priest M."/>
            <person name="Young S.K."/>
            <person name="Wortman J."/>
            <person name="Nusbaum C."/>
            <person name="Birren B."/>
        </authorList>
    </citation>
    <scope>NUCLEOTIDE SEQUENCE [LARGE SCALE GENOMIC DNA]</scope>
    <source>
        <strain evidence="6 7">CBS 43764</strain>
    </source>
</reference>
<evidence type="ECO:0000256" key="4">
    <source>
        <dbReference type="SAM" id="MobiDB-lite"/>
    </source>
</evidence>
<feature type="region of interest" description="Disordered" evidence="4">
    <location>
        <begin position="328"/>
        <end position="386"/>
    </location>
</feature>
<proteinExistence type="predicted"/>
<feature type="compositionally biased region" description="Acidic residues" evidence="4">
    <location>
        <begin position="272"/>
        <end position="289"/>
    </location>
</feature>
<dbReference type="InParanoid" id="A0A0D2A8C8"/>
<dbReference type="PANTHER" id="PTHR46622:SF1">
    <property type="entry name" value="DNA-DEPENDENT METALLOPROTEASE WSS1"/>
    <property type="match status" value="1"/>
</dbReference>
<keyword evidence="1" id="KW-0479">Metal-binding</keyword>
<dbReference type="EMBL" id="KN847547">
    <property type="protein sequence ID" value="KIW02850.1"/>
    <property type="molecule type" value="Genomic_DNA"/>
</dbReference>
<dbReference type="GO" id="GO:0006281">
    <property type="term" value="P:DNA repair"/>
    <property type="evidence" value="ECO:0007669"/>
    <property type="project" value="TreeGrafter"/>
</dbReference>
<dbReference type="InterPro" id="IPR013536">
    <property type="entry name" value="WLM_dom"/>
</dbReference>
<accession>A0A0D2A8C8</accession>